<dbReference type="Gene3D" id="1.20.5.210">
    <property type="entry name" value="Cytochrome b-c1 complex subunit 8"/>
    <property type="match status" value="1"/>
</dbReference>
<dbReference type="GO" id="GO:0005743">
    <property type="term" value="C:mitochondrial inner membrane"/>
    <property type="evidence" value="ECO:0007669"/>
    <property type="project" value="UniProtKB-SubCell"/>
</dbReference>
<dbReference type="OrthoDB" id="6683853at2759"/>
<organism evidence="12 13">
    <name type="scientific">Mycena venus</name>
    <dbReference type="NCBI Taxonomy" id="2733690"/>
    <lineage>
        <taxon>Eukaryota</taxon>
        <taxon>Fungi</taxon>
        <taxon>Dikarya</taxon>
        <taxon>Basidiomycota</taxon>
        <taxon>Agaricomycotina</taxon>
        <taxon>Agaricomycetes</taxon>
        <taxon>Agaricomycetidae</taxon>
        <taxon>Agaricales</taxon>
        <taxon>Marasmiineae</taxon>
        <taxon>Mycenaceae</taxon>
        <taxon>Mycena</taxon>
    </lineage>
</organism>
<evidence type="ECO:0000256" key="3">
    <source>
        <dbReference type="ARBA" id="ARBA00022448"/>
    </source>
</evidence>
<keyword evidence="13" id="KW-1185">Reference proteome</keyword>
<dbReference type="EMBL" id="JACAZI010000007">
    <property type="protein sequence ID" value="KAF7356733.1"/>
    <property type="molecule type" value="Genomic_DNA"/>
</dbReference>
<keyword evidence="4 11" id="KW-0679">Respiratory chain</keyword>
<keyword evidence="8 11" id="KW-1133">Transmembrane helix</keyword>
<dbReference type="PANTHER" id="PTHR12119:SF2">
    <property type="entry name" value="CYTOCHROME B-C1 COMPLEX SUBUNIT 8"/>
    <property type="match status" value="1"/>
</dbReference>
<comment type="similarity">
    <text evidence="2 11">Belongs to the UQCRQ/QCR8 family.</text>
</comment>
<keyword evidence="10 11" id="KW-0472">Membrane</keyword>
<dbReference type="Pfam" id="PF02939">
    <property type="entry name" value="UcrQ"/>
    <property type="match status" value="1"/>
</dbReference>
<dbReference type="PANTHER" id="PTHR12119">
    <property type="entry name" value="UBIQUINOL-CYTOCHROME C REDUCTASE COMPLEX UBIQUINONE-BINDING PROTEIN QP-C"/>
    <property type="match status" value="1"/>
</dbReference>
<evidence type="ECO:0000256" key="1">
    <source>
        <dbReference type="ARBA" id="ARBA00004434"/>
    </source>
</evidence>
<evidence type="ECO:0000256" key="6">
    <source>
        <dbReference type="ARBA" id="ARBA00022792"/>
    </source>
</evidence>
<keyword evidence="7 11" id="KW-0249">Electron transport</keyword>
<reference evidence="12" key="1">
    <citation type="submission" date="2020-05" db="EMBL/GenBank/DDBJ databases">
        <title>Mycena genomes resolve the evolution of fungal bioluminescence.</title>
        <authorList>
            <person name="Tsai I.J."/>
        </authorList>
    </citation>
    <scope>NUCLEOTIDE SEQUENCE</scope>
    <source>
        <strain evidence="12">CCC161011</strain>
    </source>
</reference>
<dbReference type="GO" id="GO:0006122">
    <property type="term" value="P:mitochondrial electron transport, ubiquinol to cytochrome c"/>
    <property type="evidence" value="ECO:0007669"/>
    <property type="project" value="UniProtKB-UniRule"/>
</dbReference>
<comment type="function">
    <text evidence="11">Component of the ubiquinol-cytochrome c oxidoreductase, a multisubunit transmembrane complex that is part of the mitochondrial electron transport chain which drives oxidative phosphorylation. The complex plays an important role in the uptake of multiple carbon sources present in different host niches.</text>
</comment>
<accession>A0A8H6Y999</accession>
<evidence type="ECO:0000313" key="13">
    <source>
        <dbReference type="Proteomes" id="UP000620124"/>
    </source>
</evidence>
<feature type="transmembrane region" description="Helical" evidence="11">
    <location>
        <begin position="60"/>
        <end position="78"/>
    </location>
</feature>
<dbReference type="Proteomes" id="UP000620124">
    <property type="component" value="Unassembled WGS sequence"/>
</dbReference>
<evidence type="ECO:0000256" key="7">
    <source>
        <dbReference type="ARBA" id="ARBA00022982"/>
    </source>
</evidence>
<protein>
    <recommendedName>
        <fullName evidence="11">Cytochrome b-c1 complex subunit 8</fullName>
    </recommendedName>
    <alternativeName>
        <fullName evidence="11">Complex III subunit 8</fullName>
    </alternativeName>
</protein>
<name>A0A8H6Y999_9AGAR</name>
<evidence type="ECO:0000256" key="9">
    <source>
        <dbReference type="ARBA" id="ARBA00023128"/>
    </source>
</evidence>
<gene>
    <name evidence="12" type="ORF">MVEN_01008200</name>
</gene>
<keyword evidence="5 11" id="KW-0812">Transmembrane</keyword>
<dbReference type="InterPro" id="IPR036642">
    <property type="entry name" value="Cyt_bc1_su8_sf"/>
</dbReference>
<comment type="subcellular location">
    <subcellularLocation>
        <location evidence="1 11">Mitochondrion inner membrane</location>
        <topology evidence="1 11">Single-pass membrane protein</topology>
    </subcellularLocation>
</comment>
<dbReference type="GO" id="GO:0045275">
    <property type="term" value="C:respiratory chain complex III"/>
    <property type="evidence" value="ECO:0007669"/>
    <property type="project" value="UniProtKB-UniRule"/>
</dbReference>
<evidence type="ECO:0000313" key="12">
    <source>
        <dbReference type="EMBL" id="KAF7356733.1"/>
    </source>
</evidence>
<keyword evidence="6 11" id="KW-0999">Mitochondrion inner membrane</keyword>
<dbReference type="AlphaFoldDB" id="A0A8H6Y999"/>
<proteinExistence type="inferred from homology"/>
<evidence type="ECO:0000256" key="2">
    <source>
        <dbReference type="ARBA" id="ARBA00007668"/>
    </source>
</evidence>
<evidence type="ECO:0000256" key="5">
    <source>
        <dbReference type="ARBA" id="ARBA00022692"/>
    </source>
</evidence>
<comment type="caution">
    <text evidence="12">The sequence shown here is derived from an EMBL/GenBank/DDBJ whole genome shotgun (WGS) entry which is preliminary data.</text>
</comment>
<sequence>MRPSIARFSDMPGPKVYNLWWGDHTLPKQKGIYQYTISPYQAKAAPNMIRSYLFNGVRRLSVYALPILVPAGIYYYTWTAAVKDYNWRNSKEGHLALSGHEE</sequence>
<keyword evidence="9 11" id="KW-0496">Mitochondrion</keyword>
<dbReference type="SUPFAM" id="SSF81508">
    <property type="entry name" value="Ubiquinone-binding protein QP-C of cytochrome bc1 complex (Ubiquinol-cytochrome c reductase)"/>
    <property type="match status" value="1"/>
</dbReference>
<evidence type="ECO:0000256" key="4">
    <source>
        <dbReference type="ARBA" id="ARBA00022660"/>
    </source>
</evidence>
<keyword evidence="3 11" id="KW-0813">Transport</keyword>
<dbReference type="InterPro" id="IPR004205">
    <property type="entry name" value="Cyt_bc1_su8"/>
</dbReference>
<evidence type="ECO:0000256" key="11">
    <source>
        <dbReference type="RuleBase" id="RU368118"/>
    </source>
</evidence>
<evidence type="ECO:0000256" key="10">
    <source>
        <dbReference type="ARBA" id="ARBA00023136"/>
    </source>
</evidence>
<comment type="subunit">
    <text evidence="11">Component of the ubiquinol-cytochrome c oxidoreductase (cytochrome b-c1 complex, complex III, CIII), a multisubunit enzyme composed of 3 respiratory subunits cytochrome b, cytochrome c1 and Rieske protein, 2 core protein subunits, and additional low-molecular weight protein subunits. The complex exists as an obligatory dimer and forms supercomplexes (SCs) in the inner mitochondrial membrane with cytochrome c oxidase (complex IV, CIV).</text>
</comment>
<evidence type="ECO:0000256" key="8">
    <source>
        <dbReference type="ARBA" id="ARBA00022989"/>
    </source>
</evidence>